<reference evidence="9" key="1">
    <citation type="submission" date="2020-05" db="EMBL/GenBank/DDBJ databases">
        <authorList>
            <person name="Chiriac C."/>
            <person name="Salcher M."/>
            <person name="Ghai R."/>
            <person name="Kavagutti S V."/>
        </authorList>
    </citation>
    <scope>NUCLEOTIDE SEQUENCE</scope>
</reference>
<dbReference type="GO" id="GO:0016872">
    <property type="term" value="F:intramolecular lyase activity"/>
    <property type="evidence" value="ECO:0007669"/>
    <property type="project" value="InterPro"/>
</dbReference>
<gene>
    <name evidence="9" type="ORF">UFOPK1843_00522</name>
</gene>
<comment type="subcellular location">
    <subcellularLocation>
        <location evidence="1">Membrane</location>
        <topology evidence="1">Multi-pass membrane protein</topology>
    </subcellularLocation>
</comment>
<name>A0A6J6H469_9ZZZZ</name>
<comment type="pathway">
    <text evidence="2">Carotenoid biosynthesis.</text>
</comment>
<dbReference type="NCBIfam" id="TIGR03462">
    <property type="entry name" value="CarR_dom_SF"/>
    <property type="match status" value="1"/>
</dbReference>
<dbReference type="GO" id="GO:0016020">
    <property type="term" value="C:membrane"/>
    <property type="evidence" value="ECO:0007669"/>
    <property type="project" value="UniProtKB-SubCell"/>
</dbReference>
<dbReference type="GO" id="GO:0016117">
    <property type="term" value="P:carotenoid biosynthetic process"/>
    <property type="evidence" value="ECO:0007669"/>
    <property type="project" value="UniProtKB-KW"/>
</dbReference>
<evidence type="ECO:0000256" key="4">
    <source>
        <dbReference type="ARBA" id="ARBA00022746"/>
    </source>
</evidence>
<keyword evidence="7" id="KW-0413">Isomerase</keyword>
<evidence type="ECO:0000313" key="9">
    <source>
        <dbReference type="EMBL" id="CAB4606124.1"/>
    </source>
</evidence>
<dbReference type="InterPro" id="IPR017825">
    <property type="entry name" value="Lycopene_cyclase_dom"/>
</dbReference>
<accession>A0A6J6H469</accession>
<feature type="transmembrane region" description="Helical" evidence="8">
    <location>
        <begin position="80"/>
        <end position="101"/>
    </location>
</feature>
<organism evidence="9">
    <name type="scientific">freshwater metagenome</name>
    <dbReference type="NCBI Taxonomy" id="449393"/>
    <lineage>
        <taxon>unclassified sequences</taxon>
        <taxon>metagenomes</taxon>
        <taxon>ecological metagenomes</taxon>
    </lineage>
</organism>
<dbReference type="EMBL" id="CAEZUR010000032">
    <property type="protein sequence ID" value="CAB4606124.1"/>
    <property type="molecule type" value="Genomic_DNA"/>
</dbReference>
<evidence type="ECO:0000256" key="7">
    <source>
        <dbReference type="ARBA" id="ARBA00023235"/>
    </source>
</evidence>
<keyword evidence="6 8" id="KW-0472">Membrane</keyword>
<dbReference type="GO" id="GO:0016120">
    <property type="term" value="P:carotene biosynthetic process"/>
    <property type="evidence" value="ECO:0007669"/>
    <property type="project" value="UniProtKB-ARBA"/>
</dbReference>
<feature type="transmembrane region" description="Helical" evidence="8">
    <location>
        <begin position="34"/>
        <end position="59"/>
    </location>
</feature>
<keyword evidence="5 8" id="KW-1133">Transmembrane helix</keyword>
<sequence>MNFLYLLTLAVALAGLVALDFTHKLAFTKNAKAALAATGIPYIFFVIWDFTGINLGIFFKGASPYLTGLMIAPDFPVEELFFLAVLCYSTLIMATWLPIVLKRRQK</sequence>
<dbReference type="AlphaFoldDB" id="A0A6J6H469"/>
<evidence type="ECO:0000256" key="5">
    <source>
        <dbReference type="ARBA" id="ARBA00022989"/>
    </source>
</evidence>
<evidence type="ECO:0000256" key="6">
    <source>
        <dbReference type="ARBA" id="ARBA00023136"/>
    </source>
</evidence>
<evidence type="ECO:0000256" key="8">
    <source>
        <dbReference type="SAM" id="Phobius"/>
    </source>
</evidence>
<evidence type="ECO:0000256" key="3">
    <source>
        <dbReference type="ARBA" id="ARBA00022692"/>
    </source>
</evidence>
<evidence type="ECO:0000256" key="1">
    <source>
        <dbReference type="ARBA" id="ARBA00004141"/>
    </source>
</evidence>
<proteinExistence type="predicted"/>
<evidence type="ECO:0000256" key="2">
    <source>
        <dbReference type="ARBA" id="ARBA00004829"/>
    </source>
</evidence>
<keyword evidence="4" id="KW-0125">Carotenoid biosynthesis</keyword>
<keyword evidence="3 8" id="KW-0812">Transmembrane</keyword>
<protein>
    <submittedName>
        <fullName evidence="9">Unannotated protein</fullName>
    </submittedName>
</protein>
<dbReference type="GO" id="GO:0045436">
    <property type="term" value="F:lycopene beta cyclase activity"/>
    <property type="evidence" value="ECO:0007669"/>
    <property type="project" value="UniProtKB-ARBA"/>
</dbReference>